<comment type="caution">
    <text evidence="2">The sequence shown here is derived from an EMBL/GenBank/DDBJ whole genome shotgun (WGS) entry which is preliminary data.</text>
</comment>
<gene>
    <name evidence="2" type="ORF">HID58_068124</name>
</gene>
<proteinExistence type="predicted"/>
<keyword evidence="3" id="KW-1185">Reference proteome</keyword>
<protein>
    <submittedName>
        <fullName evidence="2">Uncharacterized protein</fullName>
    </submittedName>
</protein>
<evidence type="ECO:0000256" key="1">
    <source>
        <dbReference type="SAM" id="Phobius"/>
    </source>
</evidence>
<keyword evidence="1" id="KW-0472">Membrane</keyword>
<reference evidence="2 3" key="1">
    <citation type="submission" date="2021-05" db="EMBL/GenBank/DDBJ databases">
        <title>Genome Assembly of Synthetic Allotetraploid Brassica napus Reveals Homoeologous Exchanges between Subgenomes.</title>
        <authorList>
            <person name="Davis J.T."/>
        </authorList>
    </citation>
    <scope>NUCLEOTIDE SEQUENCE [LARGE SCALE GENOMIC DNA]</scope>
    <source>
        <strain evidence="3">cv. Da-Ae</strain>
        <tissue evidence="2">Seedling</tissue>
    </source>
</reference>
<keyword evidence="1" id="KW-1133">Transmembrane helix</keyword>
<evidence type="ECO:0000313" key="2">
    <source>
        <dbReference type="EMBL" id="KAH0880730.1"/>
    </source>
</evidence>
<name>A0ABQ7ZKF8_BRANA</name>
<keyword evidence="1" id="KW-0812">Transmembrane</keyword>
<sequence length="49" mass="5378">MVSSSTVLMRSPAVHACGIREKQRILAILGSTTQPNFFFIIFTSFSSSL</sequence>
<evidence type="ECO:0000313" key="3">
    <source>
        <dbReference type="Proteomes" id="UP000824890"/>
    </source>
</evidence>
<organism evidence="2 3">
    <name type="scientific">Brassica napus</name>
    <name type="common">Rape</name>
    <dbReference type="NCBI Taxonomy" id="3708"/>
    <lineage>
        <taxon>Eukaryota</taxon>
        <taxon>Viridiplantae</taxon>
        <taxon>Streptophyta</taxon>
        <taxon>Embryophyta</taxon>
        <taxon>Tracheophyta</taxon>
        <taxon>Spermatophyta</taxon>
        <taxon>Magnoliopsida</taxon>
        <taxon>eudicotyledons</taxon>
        <taxon>Gunneridae</taxon>
        <taxon>Pentapetalae</taxon>
        <taxon>rosids</taxon>
        <taxon>malvids</taxon>
        <taxon>Brassicales</taxon>
        <taxon>Brassicaceae</taxon>
        <taxon>Brassiceae</taxon>
        <taxon>Brassica</taxon>
    </lineage>
</organism>
<dbReference type="Proteomes" id="UP000824890">
    <property type="component" value="Unassembled WGS sequence"/>
</dbReference>
<accession>A0ABQ7ZKF8</accession>
<feature type="transmembrane region" description="Helical" evidence="1">
    <location>
        <begin position="25"/>
        <end position="45"/>
    </location>
</feature>
<dbReference type="EMBL" id="JAGKQM010000015">
    <property type="protein sequence ID" value="KAH0880730.1"/>
    <property type="molecule type" value="Genomic_DNA"/>
</dbReference>